<dbReference type="PANTHER" id="PTHR22683:SF41">
    <property type="entry name" value="DNA TRANSLOCASE FTSK"/>
    <property type="match status" value="1"/>
</dbReference>
<dbReference type="GO" id="GO:0003677">
    <property type="term" value="F:DNA binding"/>
    <property type="evidence" value="ECO:0007669"/>
    <property type="project" value="UniProtKB-KW"/>
</dbReference>
<dbReference type="InterPro" id="IPR003593">
    <property type="entry name" value="AAA+_ATPase"/>
</dbReference>
<dbReference type="SMART" id="SM00382">
    <property type="entry name" value="AAA"/>
    <property type="match status" value="1"/>
</dbReference>
<dbReference type="GO" id="GO:0005886">
    <property type="term" value="C:plasma membrane"/>
    <property type="evidence" value="ECO:0007669"/>
    <property type="project" value="UniProtKB-SubCell"/>
</dbReference>
<sequence>MGKKQSGQPSRTENRPERSDRQKELKTEILGVVYLGLAVLLFLSLQMKETGSFGEAVRRVLYTVTGKKGSFLLPVLFAALGWQLLKNHRKFSLTYRYLGVILGCFWGILLIHLLSVGVPAEPLPFAYQEGGGAVASVILYGLNRIFSVLGTIVVLSLLLLIAVILMLDRPLLQFLADLQSRIGQKIFRLFRHRKTQVNLPYEQVSAATEEKPVVPVREPRGKTEERRKEPRHRRKEQSPREVPALMAVTGGRQLGPYQLPALDLLQPPPRPRRNQKLLDQSNQLEATLASFGVQAQVTAVHQGPVITRYEIQPAPGVKVSRIVNLANDLALALAARGLRIEAPIPGKSAVGIEVPNQEARVVTLREVIESRAFWSAGKLGIAMGVDITGEPSVANLDRMPHLLIAGATGSGKSVCLNALLLSLLYRASPVEVKLVLIDPKRVELSVYDGIPHLAAPVVTEAKKAAAVLKAVVAEMEARYKAFAEKGVRDIARYNRAVKADELPMPYMVVVIDELADLMMVAPVDVEDAICRLAQMARATGIHLVVATQRPSVDVITGLIKANIPSRIAFAVSSQVDSRTILDSAGAEQLLGRGDMLFAPVGALKPVRLQGALVSDEEIKLVTDHWRRQGDPEYVETLANPPAAEARGDLTAEEDELFWDAVQLVIDQEQASASSLQRRFRIGYTRAARLIDMMEEKGFVGPHEGSKPRAVLINRRQLEELRKNNS</sequence>
<evidence type="ECO:0000256" key="7">
    <source>
        <dbReference type="ARBA" id="ARBA00022829"/>
    </source>
</evidence>
<keyword evidence="6 15" id="KW-0547">Nucleotide-binding</keyword>
<dbReference type="GO" id="GO:0051301">
    <property type="term" value="P:cell division"/>
    <property type="evidence" value="ECO:0007669"/>
    <property type="project" value="UniProtKB-KW"/>
</dbReference>
<evidence type="ECO:0000256" key="12">
    <source>
        <dbReference type="ARBA" id="ARBA00023306"/>
    </source>
</evidence>
<evidence type="ECO:0000256" key="5">
    <source>
        <dbReference type="ARBA" id="ARBA00022692"/>
    </source>
</evidence>
<proteinExistence type="inferred from homology"/>
<name>A0A8J6LHM8_9FIRM</name>
<feature type="transmembrane region" description="Helical" evidence="17">
    <location>
        <begin position="67"/>
        <end position="85"/>
    </location>
</feature>
<dbReference type="AlphaFoldDB" id="A0A8J6LHM8"/>
<comment type="function">
    <text evidence="13">Essential cell division protein that coordinates cell division and chromosome segregation. The N-terminus is involved in assembly of the cell-division machinery. The C-terminus functions as a DNA motor that moves dsDNA in an ATP-dependent manner towards the dif recombination site, which is located within the replication terminus region. Required for activation of the Xer recombinase, allowing activation of chromosome unlinking by recombination.</text>
</comment>
<evidence type="ECO:0000256" key="17">
    <source>
        <dbReference type="SAM" id="Phobius"/>
    </source>
</evidence>
<dbReference type="PROSITE" id="PS50901">
    <property type="entry name" value="FTSK"/>
    <property type="match status" value="1"/>
</dbReference>
<evidence type="ECO:0000256" key="8">
    <source>
        <dbReference type="ARBA" id="ARBA00022840"/>
    </source>
</evidence>
<keyword evidence="3" id="KW-1003">Cell membrane</keyword>
<dbReference type="InterPro" id="IPR002543">
    <property type="entry name" value="FtsK_dom"/>
</dbReference>
<evidence type="ECO:0000313" key="20">
    <source>
        <dbReference type="Proteomes" id="UP000657177"/>
    </source>
</evidence>
<keyword evidence="20" id="KW-1185">Reference proteome</keyword>
<feature type="domain" description="FtsK" evidence="18">
    <location>
        <begin position="389"/>
        <end position="578"/>
    </location>
</feature>
<gene>
    <name evidence="19" type="ORF">G5B42_02305</name>
</gene>
<dbReference type="Gene3D" id="3.30.980.40">
    <property type="match status" value="1"/>
</dbReference>
<dbReference type="PANTHER" id="PTHR22683">
    <property type="entry name" value="SPORULATION PROTEIN RELATED"/>
    <property type="match status" value="1"/>
</dbReference>
<dbReference type="GO" id="GO:0005524">
    <property type="term" value="F:ATP binding"/>
    <property type="evidence" value="ECO:0007669"/>
    <property type="project" value="UniProtKB-UniRule"/>
</dbReference>
<dbReference type="InterPro" id="IPR027417">
    <property type="entry name" value="P-loop_NTPase"/>
</dbReference>
<keyword evidence="5 17" id="KW-0812">Transmembrane</keyword>
<keyword evidence="11 17" id="KW-0472">Membrane</keyword>
<dbReference type="RefSeq" id="WP_181338836.1">
    <property type="nucleotide sequence ID" value="NZ_JAAKDE010000004.1"/>
</dbReference>
<keyword evidence="7" id="KW-0159">Chromosome partition</keyword>
<dbReference type="InterPro" id="IPR018541">
    <property type="entry name" value="Ftsk_gamma"/>
</dbReference>
<dbReference type="Pfam" id="PF09397">
    <property type="entry name" value="FtsK_gamma"/>
    <property type="match status" value="1"/>
</dbReference>
<feature type="compositionally biased region" description="Basic and acidic residues" evidence="16">
    <location>
        <begin position="210"/>
        <end position="228"/>
    </location>
</feature>
<dbReference type="GO" id="GO:0007059">
    <property type="term" value="P:chromosome segregation"/>
    <property type="evidence" value="ECO:0007669"/>
    <property type="project" value="UniProtKB-KW"/>
</dbReference>
<evidence type="ECO:0000256" key="2">
    <source>
        <dbReference type="ARBA" id="ARBA00006474"/>
    </source>
</evidence>
<feature type="compositionally biased region" description="Basic and acidic residues" evidence="16">
    <location>
        <begin position="12"/>
        <end position="22"/>
    </location>
</feature>
<dbReference type="Pfam" id="PF13491">
    <property type="entry name" value="FtsK_4TM"/>
    <property type="match status" value="1"/>
</dbReference>
<protein>
    <submittedName>
        <fullName evidence="19">DNA translocase FtsK</fullName>
    </submittedName>
</protein>
<dbReference type="InterPro" id="IPR036388">
    <property type="entry name" value="WH-like_DNA-bd_sf"/>
</dbReference>
<evidence type="ECO:0000256" key="11">
    <source>
        <dbReference type="ARBA" id="ARBA00023136"/>
    </source>
</evidence>
<dbReference type="SUPFAM" id="SSF46785">
    <property type="entry name" value="Winged helix' DNA-binding domain"/>
    <property type="match status" value="1"/>
</dbReference>
<dbReference type="SUPFAM" id="SSF52540">
    <property type="entry name" value="P-loop containing nucleoside triphosphate hydrolases"/>
    <property type="match status" value="1"/>
</dbReference>
<evidence type="ECO:0000313" key="19">
    <source>
        <dbReference type="EMBL" id="MBA2132380.1"/>
    </source>
</evidence>
<evidence type="ECO:0000259" key="18">
    <source>
        <dbReference type="PROSITE" id="PS50901"/>
    </source>
</evidence>
<evidence type="ECO:0000256" key="9">
    <source>
        <dbReference type="ARBA" id="ARBA00022989"/>
    </source>
</evidence>
<feature type="compositionally biased region" description="Polar residues" evidence="16">
    <location>
        <begin position="1"/>
        <end position="11"/>
    </location>
</feature>
<keyword evidence="8 15" id="KW-0067">ATP-binding</keyword>
<dbReference type="SMART" id="SM00843">
    <property type="entry name" value="Ftsk_gamma"/>
    <property type="match status" value="1"/>
</dbReference>
<feature type="transmembrane region" description="Helical" evidence="17">
    <location>
        <begin position="97"/>
        <end position="118"/>
    </location>
</feature>
<dbReference type="InterPro" id="IPR041027">
    <property type="entry name" value="FtsK_alpha"/>
</dbReference>
<dbReference type="Gene3D" id="1.10.10.10">
    <property type="entry name" value="Winged helix-like DNA-binding domain superfamily/Winged helix DNA-binding domain"/>
    <property type="match status" value="1"/>
</dbReference>
<comment type="caution">
    <text evidence="19">The sequence shown here is derived from an EMBL/GenBank/DDBJ whole genome shotgun (WGS) entry which is preliminary data.</text>
</comment>
<feature type="transmembrane region" description="Helical" evidence="17">
    <location>
        <begin position="29"/>
        <end position="47"/>
    </location>
</feature>
<comment type="subunit">
    <text evidence="14">Homohexamer. Forms a ring that surrounds DNA.</text>
</comment>
<keyword evidence="4" id="KW-0132">Cell division</keyword>
<dbReference type="Pfam" id="PF17854">
    <property type="entry name" value="FtsK_alpha"/>
    <property type="match status" value="1"/>
</dbReference>
<keyword evidence="10" id="KW-0238">DNA-binding</keyword>
<evidence type="ECO:0000256" key="1">
    <source>
        <dbReference type="ARBA" id="ARBA00004651"/>
    </source>
</evidence>
<keyword evidence="9 17" id="KW-1133">Transmembrane helix</keyword>
<accession>A0A8J6LHM8</accession>
<feature type="region of interest" description="Disordered" evidence="16">
    <location>
        <begin position="1"/>
        <end position="22"/>
    </location>
</feature>
<feature type="binding site" evidence="15">
    <location>
        <begin position="406"/>
        <end position="413"/>
    </location>
    <ligand>
        <name>ATP</name>
        <dbReference type="ChEBI" id="CHEBI:30616"/>
    </ligand>
</feature>
<evidence type="ECO:0000256" key="4">
    <source>
        <dbReference type="ARBA" id="ARBA00022618"/>
    </source>
</evidence>
<dbReference type="Gene3D" id="3.40.50.300">
    <property type="entry name" value="P-loop containing nucleotide triphosphate hydrolases"/>
    <property type="match status" value="1"/>
</dbReference>
<evidence type="ECO:0000256" key="6">
    <source>
        <dbReference type="ARBA" id="ARBA00022741"/>
    </source>
</evidence>
<dbReference type="Proteomes" id="UP000657177">
    <property type="component" value="Unassembled WGS sequence"/>
</dbReference>
<dbReference type="EMBL" id="JAAKDE010000004">
    <property type="protein sequence ID" value="MBA2132380.1"/>
    <property type="molecule type" value="Genomic_DNA"/>
</dbReference>
<dbReference type="InterPro" id="IPR036390">
    <property type="entry name" value="WH_DNA-bd_sf"/>
</dbReference>
<evidence type="ECO:0000256" key="15">
    <source>
        <dbReference type="PROSITE-ProRule" id="PRU00289"/>
    </source>
</evidence>
<evidence type="ECO:0000256" key="14">
    <source>
        <dbReference type="ARBA" id="ARBA00025923"/>
    </source>
</evidence>
<reference evidence="19" key="1">
    <citation type="submission" date="2020-06" db="EMBL/GenBank/DDBJ databases">
        <title>Novel chitinolytic bacterium.</title>
        <authorList>
            <person name="Ungkulpasvich U."/>
            <person name="Kosugi A."/>
            <person name="Uke A."/>
        </authorList>
    </citation>
    <scope>NUCLEOTIDE SEQUENCE</scope>
    <source>
        <strain evidence="19">UUS1-1</strain>
    </source>
</reference>
<dbReference type="InterPro" id="IPR050206">
    <property type="entry name" value="FtsK/SpoIIIE/SftA"/>
</dbReference>
<organism evidence="19 20">
    <name type="scientific">Capillibacterium thermochitinicola</name>
    <dbReference type="NCBI Taxonomy" id="2699427"/>
    <lineage>
        <taxon>Bacteria</taxon>
        <taxon>Bacillati</taxon>
        <taxon>Bacillota</taxon>
        <taxon>Capillibacterium</taxon>
    </lineage>
</organism>
<keyword evidence="12" id="KW-0131">Cell cycle</keyword>
<evidence type="ECO:0000256" key="3">
    <source>
        <dbReference type="ARBA" id="ARBA00022475"/>
    </source>
</evidence>
<comment type="similarity">
    <text evidence="2">Belongs to the FtsK/SpoIIIE/SftA family.</text>
</comment>
<evidence type="ECO:0000256" key="13">
    <source>
        <dbReference type="ARBA" id="ARBA00024986"/>
    </source>
</evidence>
<comment type="subcellular location">
    <subcellularLocation>
        <location evidence="1">Cell membrane</location>
        <topology evidence="1">Multi-pass membrane protein</topology>
    </subcellularLocation>
</comment>
<dbReference type="InterPro" id="IPR025199">
    <property type="entry name" value="FtsK_4TM"/>
</dbReference>
<evidence type="ECO:0000256" key="16">
    <source>
        <dbReference type="SAM" id="MobiDB-lite"/>
    </source>
</evidence>
<feature type="region of interest" description="Disordered" evidence="16">
    <location>
        <begin position="210"/>
        <end position="241"/>
    </location>
</feature>
<dbReference type="Pfam" id="PF01580">
    <property type="entry name" value="FtsK_SpoIIIE"/>
    <property type="match status" value="1"/>
</dbReference>
<feature type="transmembrane region" description="Helical" evidence="17">
    <location>
        <begin position="145"/>
        <end position="167"/>
    </location>
</feature>
<evidence type="ECO:0000256" key="10">
    <source>
        <dbReference type="ARBA" id="ARBA00023125"/>
    </source>
</evidence>